<dbReference type="PANTHER" id="PTHR45436">
    <property type="entry name" value="SENSOR HISTIDINE KINASE YKOH"/>
    <property type="match status" value="1"/>
</dbReference>
<evidence type="ECO:0000256" key="12">
    <source>
        <dbReference type="SAM" id="Phobius"/>
    </source>
</evidence>
<feature type="region of interest" description="Disordered" evidence="11">
    <location>
        <begin position="1"/>
        <end position="58"/>
    </location>
</feature>
<dbReference type="EMBL" id="BAABAZ010000004">
    <property type="protein sequence ID" value="GAA4283647.1"/>
    <property type="molecule type" value="Genomic_DNA"/>
</dbReference>
<dbReference type="GO" id="GO:0016301">
    <property type="term" value="F:kinase activity"/>
    <property type="evidence" value="ECO:0007669"/>
    <property type="project" value="UniProtKB-KW"/>
</dbReference>
<keyword evidence="9" id="KW-0902">Two-component regulatory system</keyword>
<dbReference type="Pfam" id="PF00512">
    <property type="entry name" value="HisKA"/>
    <property type="match status" value="1"/>
</dbReference>
<dbReference type="InterPro" id="IPR004358">
    <property type="entry name" value="Sig_transdc_His_kin-like_C"/>
</dbReference>
<evidence type="ECO:0000313" key="16">
    <source>
        <dbReference type="Proteomes" id="UP001501586"/>
    </source>
</evidence>
<evidence type="ECO:0000313" key="15">
    <source>
        <dbReference type="EMBL" id="GAA4283647.1"/>
    </source>
</evidence>
<dbReference type="EC" id="2.7.13.3" evidence="3"/>
<comment type="catalytic activity">
    <reaction evidence="1">
        <text>ATP + protein L-histidine = ADP + protein N-phospho-L-histidine.</text>
        <dbReference type="EC" id="2.7.13.3"/>
    </reaction>
</comment>
<evidence type="ECO:0000259" key="14">
    <source>
        <dbReference type="PROSITE" id="PS50885"/>
    </source>
</evidence>
<feature type="transmembrane region" description="Helical" evidence="12">
    <location>
        <begin position="224"/>
        <end position="247"/>
    </location>
</feature>
<dbReference type="SMART" id="SM00388">
    <property type="entry name" value="HisKA"/>
    <property type="match status" value="1"/>
</dbReference>
<keyword evidence="8 12" id="KW-1133">Transmembrane helix</keyword>
<dbReference type="PROSITE" id="PS50885">
    <property type="entry name" value="HAMP"/>
    <property type="match status" value="1"/>
</dbReference>
<feature type="domain" description="Histidine kinase" evidence="13">
    <location>
        <begin position="326"/>
        <end position="547"/>
    </location>
</feature>
<dbReference type="InterPro" id="IPR003594">
    <property type="entry name" value="HATPase_dom"/>
</dbReference>
<proteinExistence type="predicted"/>
<protein>
    <recommendedName>
        <fullName evidence="3">histidine kinase</fullName>
        <ecNumber evidence="3">2.7.13.3</ecNumber>
    </recommendedName>
</protein>
<dbReference type="PRINTS" id="PR00344">
    <property type="entry name" value="BCTRLSENSOR"/>
</dbReference>
<keyword evidence="7 15" id="KW-0418">Kinase</keyword>
<comment type="subcellular location">
    <subcellularLocation>
        <location evidence="2">Cell membrane</location>
    </subcellularLocation>
</comment>
<dbReference type="InterPro" id="IPR036890">
    <property type="entry name" value="HATPase_C_sf"/>
</dbReference>
<dbReference type="Pfam" id="PF00672">
    <property type="entry name" value="HAMP"/>
    <property type="match status" value="1"/>
</dbReference>
<feature type="domain" description="HAMP" evidence="14">
    <location>
        <begin position="248"/>
        <end position="311"/>
    </location>
</feature>
<keyword evidence="10 12" id="KW-0472">Membrane</keyword>
<dbReference type="InterPro" id="IPR003661">
    <property type="entry name" value="HisK_dim/P_dom"/>
</dbReference>
<dbReference type="Proteomes" id="UP001501586">
    <property type="component" value="Unassembled WGS sequence"/>
</dbReference>
<dbReference type="InterPro" id="IPR005467">
    <property type="entry name" value="His_kinase_dom"/>
</dbReference>
<keyword evidence="6 12" id="KW-0812">Transmembrane</keyword>
<accession>A0ABP8EI81</accession>
<evidence type="ECO:0000256" key="10">
    <source>
        <dbReference type="ARBA" id="ARBA00023136"/>
    </source>
</evidence>
<evidence type="ECO:0000256" key="7">
    <source>
        <dbReference type="ARBA" id="ARBA00022777"/>
    </source>
</evidence>
<evidence type="ECO:0000256" key="11">
    <source>
        <dbReference type="SAM" id="MobiDB-lite"/>
    </source>
</evidence>
<dbReference type="PANTHER" id="PTHR45436:SF5">
    <property type="entry name" value="SENSOR HISTIDINE KINASE TRCS"/>
    <property type="match status" value="1"/>
</dbReference>
<dbReference type="Gene3D" id="1.10.287.130">
    <property type="match status" value="1"/>
</dbReference>
<dbReference type="PROSITE" id="PS50109">
    <property type="entry name" value="HIS_KIN"/>
    <property type="match status" value="1"/>
</dbReference>
<evidence type="ECO:0000256" key="1">
    <source>
        <dbReference type="ARBA" id="ARBA00000085"/>
    </source>
</evidence>
<feature type="compositionally biased region" description="Low complexity" evidence="11">
    <location>
        <begin position="44"/>
        <end position="53"/>
    </location>
</feature>
<evidence type="ECO:0000256" key="6">
    <source>
        <dbReference type="ARBA" id="ARBA00022692"/>
    </source>
</evidence>
<dbReference type="InterPro" id="IPR036097">
    <property type="entry name" value="HisK_dim/P_sf"/>
</dbReference>
<evidence type="ECO:0000256" key="4">
    <source>
        <dbReference type="ARBA" id="ARBA00022553"/>
    </source>
</evidence>
<gene>
    <name evidence="15" type="ORF">GCM10022261_11780</name>
</gene>
<evidence type="ECO:0000256" key="2">
    <source>
        <dbReference type="ARBA" id="ARBA00004236"/>
    </source>
</evidence>
<feature type="compositionally biased region" description="Basic and acidic residues" evidence="11">
    <location>
        <begin position="15"/>
        <end position="43"/>
    </location>
</feature>
<keyword evidence="4" id="KW-0597">Phosphoprotein</keyword>
<name>A0ABP8EI81_9MICO</name>
<dbReference type="SMART" id="SM00387">
    <property type="entry name" value="HATPase_c"/>
    <property type="match status" value="1"/>
</dbReference>
<evidence type="ECO:0000256" key="9">
    <source>
        <dbReference type="ARBA" id="ARBA00023012"/>
    </source>
</evidence>
<evidence type="ECO:0000256" key="8">
    <source>
        <dbReference type="ARBA" id="ARBA00022989"/>
    </source>
</evidence>
<dbReference type="SUPFAM" id="SSF55874">
    <property type="entry name" value="ATPase domain of HSP90 chaperone/DNA topoisomerase II/histidine kinase"/>
    <property type="match status" value="1"/>
</dbReference>
<sequence>MSQQPPTAGGPAGPDRPDSPAELSDRSSGRPAELSDRAADRVAARSAGRSSGRFTGRPGSLTLRTVAGVVVLLAVVLSAFTLTSLVLTGRTLDGQLEQSVNQVWERSAAFLLRGRDDPDDGYSHRDPVEASGQPAEMLALVVDHGDVIHASRLDEDGDAERLSEEDTEVLSAIGAEALGDDDLVVRTVSLDVGRYLVQAEELGHDAVAITGLPTAPIAGTKASLAALQVLGSVAALLLAGLLGWWWIRRSLRPLGEVSRAAARVAEVPMSSGEVSLARCRIPEELARPADEVGAVGHALNRLIDSVDGAFEQRNRSERRLRTFVADASHELRTPLAGVRGYAEMIRMTEPLSERGKASLARVLQQADRMGSLVDDLLLLARLDSEPRIRGEQTDLGEVVVDAVTDASAAGREHRWTLDVPDHPVTVLGDRRQLAQLVANLLSNARKHTPAGTSVAVRLANGDGNAAESGTPVVRLSVEDDGPGIAQDLVPELFDRFVRGDAARSTTEGSTGLGLSIVRSIARAHGGDVTVESAPGRTVFTVQLPADSR</sequence>
<dbReference type="Gene3D" id="3.30.565.10">
    <property type="entry name" value="Histidine kinase-like ATPase, C-terminal domain"/>
    <property type="match status" value="1"/>
</dbReference>
<evidence type="ECO:0000259" key="13">
    <source>
        <dbReference type="PROSITE" id="PS50109"/>
    </source>
</evidence>
<feature type="transmembrane region" description="Helical" evidence="12">
    <location>
        <begin position="66"/>
        <end position="87"/>
    </location>
</feature>
<dbReference type="SMART" id="SM00304">
    <property type="entry name" value="HAMP"/>
    <property type="match status" value="1"/>
</dbReference>
<dbReference type="CDD" id="cd00075">
    <property type="entry name" value="HATPase"/>
    <property type="match status" value="1"/>
</dbReference>
<evidence type="ECO:0000256" key="3">
    <source>
        <dbReference type="ARBA" id="ARBA00012438"/>
    </source>
</evidence>
<dbReference type="InterPro" id="IPR050428">
    <property type="entry name" value="TCS_sensor_his_kinase"/>
</dbReference>
<keyword evidence="5" id="KW-0808">Transferase</keyword>
<dbReference type="RefSeq" id="WP_236863726.1">
    <property type="nucleotide sequence ID" value="NZ_BAABAZ010000004.1"/>
</dbReference>
<evidence type="ECO:0000256" key="5">
    <source>
        <dbReference type="ARBA" id="ARBA00022679"/>
    </source>
</evidence>
<dbReference type="Gene3D" id="6.10.340.10">
    <property type="match status" value="1"/>
</dbReference>
<dbReference type="InterPro" id="IPR003660">
    <property type="entry name" value="HAMP_dom"/>
</dbReference>
<keyword evidence="16" id="KW-1185">Reference proteome</keyword>
<reference evidence="16" key="1">
    <citation type="journal article" date="2019" name="Int. J. Syst. Evol. Microbiol.">
        <title>The Global Catalogue of Microorganisms (GCM) 10K type strain sequencing project: providing services to taxonomists for standard genome sequencing and annotation.</title>
        <authorList>
            <consortium name="The Broad Institute Genomics Platform"/>
            <consortium name="The Broad Institute Genome Sequencing Center for Infectious Disease"/>
            <person name="Wu L."/>
            <person name="Ma J."/>
        </authorList>
    </citation>
    <scope>NUCLEOTIDE SEQUENCE [LARGE SCALE GENOMIC DNA]</scope>
    <source>
        <strain evidence="16">JCM 17458</strain>
    </source>
</reference>
<dbReference type="SUPFAM" id="SSF47384">
    <property type="entry name" value="Homodimeric domain of signal transducing histidine kinase"/>
    <property type="match status" value="1"/>
</dbReference>
<dbReference type="Pfam" id="PF02518">
    <property type="entry name" value="HATPase_c"/>
    <property type="match status" value="1"/>
</dbReference>
<comment type="caution">
    <text evidence="15">The sequence shown here is derived from an EMBL/GenBank/DDBJ whole genome shotgun (WGS) entry which is preliminary data.</text>
</comment>
<dbReference type="CDD" id="cd00082">
    <property type="entry name" value="HisKA"/>
    <property type="match status" value="1"/>
</dbReference>
<organism evidence="15 16">
    <name type="scientific">Brevibacterium daeguense</name>
    <dbReference type="NCBI Taxonomy" id="909936"/>
    <lineage>
        <taxon>Bacteria</taxon>
        <taxon>Bacillati</taxon>
        <taxon>Actinomycetota</taxon>
        <taxon>Actinomycetes</taxon>
        <taxon>Micrococcales</taxon>
        <taxon>Brevibacteriaceae</taxon>
        <taxon>Brevibacterium</taxon>
    </lineage>
</organism>